<keyword evidence="3" id="KW-1185">Reference proteome</keyword>
<dbReference type="RefSeq" id="WP_406789317.1">
    <property type="nucleotide sequence ID" value="NZ_JBJIAA010000019.1"/>
</dbReference>
<evidence type="ECO:0000313" key="3">
    <source>
        <dbReference type="Proteomes" id="UP001623592"/>
    </source>
</evidence>
<dbReference type="InterPro" id="IPR041413">
    <property type="entry name" value="MLTR_LBD"/>
</dbReference>
<gene>
    <name evidence="2" type="ORF">ACJDT4_19790</name>
</gene>
<dbReference type="CDD" id="cd00093">
    <property type="entry name" value="HTH_XRE"/>
    <property type="match status" value="1"/>
</dbReference>
<comment type="caution">
    <text evidence="2">The sequence shown here is derived from an EMBL/GenBank/DDBJ whole genome shotgun (WGS) entry which is preliminary data.</text>
</comment>
<dbReference type="Gene3D" id="3.30.450.180">
    <property type="match status" value="1"/>
</dbReference>
<dbReference type="InterPro" id="IPR010982">
    <property type="entry name" value="Lambda_DNA-bd_dom_sf"/>
</dbReference>
<protein>
    <submittedName>
        <fullName evidence="2">Helix-turn-helix transcriptional regulator</fullName>
    </submittedName>
</protein>
<name>A0ABW8TKT8_9CLOT</name>
<dbReference type="PANTHER" id="PTHR35010">
    <property type="entry name" value="BLL4672 PROTEIN-RELATED"/>
    <property type="match status" value="1"/>
</dbReference>
<accession>A0ABW8TKT8</accession>
<evidence type="ECO:0000259" key="1">
    <source>
        <dbReference type="SMART" id="SM00530"/>
    </source>
</evidence>
<organism evidence="2 3">
    <name type="scientific">Clostridium neuense</name>
    <dbReference type="NCBI Taxonomy" id="1728934"/>
    <lineage>
        <taxon>Bacteria</taxon>
        <taxon>Bacillati</taxon>
        <taxon>Bacillota</taxon>
        <taxon>Clostridia</taxon>
        <taxon>Eubacteriales</taxon>
        <taxon>Clostridiaceae</taxon>
        <taxon>Clostridium</taxon>
    </lineage>
</organism>
<evidence type="ECO:0000313" key="2">
    <source>
        <dbReference type="EMBL" id="MFL0252660.1"/>
    </source>
</evidence>
<feature type="domain" description="HTH cro/C1-type" evidence="1">
    <location>
        <begin position="12"/>
        <end position="84"/>
    </location>
</feature>
<sequence>MKREHYKELGAFLKTRRAKISPLEVGLSEDLRRRTPGLRREEVAALSGIGLTWYTWLEQGRDIKVSSAVLESLARVLLLDEQEKAHLYTLAGQVLEEEISSSEIIVTPVLQRVLDSLVLSPSFIMDTRWNIISWNKAASAVFGDFNKINVCERNMVWMMFNNDAYKSLFVDWEFHAKGMLARFRSTTAKYIDDLWLIEFIEKLKKKSEKFSLWWSKYEVETKIGFHKKIKHPAAETMIFEFASFDVSDSPNLKLIVNNPLPGTDTDIKIKLLLKIDNLEY</sequence>
<dbReference type="EMBL" id="JBJIAA010000019">
    <property type="protein sequence ID" value="MFL0252660.1"/>
    <property type="molecule type" value="Genomic_DNA"/>
</dbReference>
<dbReference type="Pfam" id="PF17765">
    <property type="entry name" value="MLTR_LBD"/>
    <property type="match status" value="1"/>
</dbReference>
<proteinExistence type="predicted"/>
<dbReference type="Pfam" id="PF13560">
    <property type="entry name" value="HTH_31"/>
    <property type="match status" value="1"/>
</dbReference>
<dbReference type="SMART" id="SM00530">
    <property type="entry name" value="HTH_XRE"/>
    <property type="match status" value="1"/>
</dbReference>
<dbReference type="PANTHER" id="PTHR35010:SF2">
    <property type="entry name" value="BLL4672 PROTEIN"/>
    <property type="match status" value="1"/>
</dbReference>
<dbReference type="InterPro" id="IPR001387">
    <property type="entry name" value="Cro/C1-type_HTH"/>
</dbReference>
<dbReference type="Proteomes" id="UP001623592">
    <property type="component" value="Unassembled WGS sequence"/>
</dbReference>
<reference evidence="2 3" key="1">
    <citation type="submission" date="2024-11" db="EMBL/GenBank/DDBJ databases">
        <authorList>
            <person name="Heng Y.C."/>
            <person name="Lim A.C.H."/>
            <person name="Lee J.K.Y."/>
            <person name="Kittelmann S."/>
        </authorList>
    </citation>
    <scope>NUCLEOTIDE SEQUENCE [LARGE SCALE GENOMIC DNA]</scope>
    <source>
        <strain evidence="2 3">WILCCON 0114</strain>
    </source>
</reference>
<dbReference type="Gene3D" id="1.10.260.40">
    <property type="entry name" value="lambda repressor-like DNA-binding domains"/>
    <property type="match status" value="1"/>
</dbReference>